<sequence length="909" mass="109357">MLKNNKNLITFKEVFDKLTFNNKKKLMELVYSINDYNIKNKIAITKNKKGDDFNYNISNLSYDEITYIKNYIDMCFDNCDYIEDKDYINEYIKKVSKYIKKVVDFQIKNNNEDFPFLYLLSLLKLYSDNYKDLYIFMNNIGIHYDIIRLIFFDIEVYDIYIDESGNIDPDYEEKKLFVVGGYYTKNIGYNDWKDMTNAVLDDLELNYFPNEYDRYTDTSKKKRIIFHRREIKDFKKKKLITKDIFKFIKENKGELVCIYEKNPNGIEFTKNYYLDLVSKLIVNTLNKILSDIDFDINKMLLIIHIASRGDKNASNIYDFICVNKFLDYLIKSNVGINQIKKEWKLHYEEYTKKNITISESDIKSNVYESIEEWKIKYSVANKNIDYKLFNPSNALTDSRLVFADYFCNTFYNNDGSDSKEIFKEFSIYSETKYSSFDKDPIDFYFDKYDYYTILNRYIFYKKLASHNKIGDRRKKFAENDSTKILNFFREDKKLYRRVSYLVHAVKSILDNLEIESNNEFKYDNILESYDILIKLLEKIKENNLKENFVYRKLDSIIFMINTAKLAIYNHSDNTDKSLEMIEINKSNIENIDNDYFFLREKILFDNISMVALWDFYKCGDIIKSIENVIFSKKYDDELYRDDIARLYGTLGQTYIVHYYLTEDKEDLEKAKEYFSKSKELFKDDKENIGRVYSNLMLYAITAGNEEEFLDYLYKYLTKREEKFNNIDLLIEELVSYIDNNNQPDKSDKYLIIRLLRYCKNFSTEYSRRISDILIEKSGNFYNNKERRKSSEDVDIEKDYCFVYYKRKKEKLSLSNSYIFVENLRVKIKKGDEEKREAYFQLMRKLSLYLTEILTGDDSYFDKAVNILKEMLELPNTDYEKAFGKFLEESKESDLDKHKWACNLSKKLYM</sequence>
<dbReference type="EMBL" id="ALNZ01000023">
    <property type="protein sequence ID" value="EKV57217.1"/>
    <property type="molecule type" value="Genomic_DNA"/>
</dbReference>
<dbReference type="GeneID" id="66487666"/>
<organism evidence="1 2">
    <name type="scientific">Brachyspira hampsonii 30446</name>
    <dbReference type="NCBI Taxonomy" id="1289135"/>
    <lineage>
        <taxon>Bacteria</taxon>
        <taxon>Pseudomonadati</taxon>
        <taxon>Spirochaetota</taxon>
        <taxon>Spirochaetia</taxon>
        <taxon>Brachyspirales</taxon>
        <taxon>Brachyspiraceae</taxon>
        <taxon>Brachyspira</taxon>
    </lineage>
</organism>
<comment type="caution">
    <text evidence="1">The sequence shown here is derived from an EMBL/GenBank/DDBJ whole genome shotgun (WGS) entry which is preliminary data.</text>
</comment>
<reference evidence="1 2" key="1">
    <citation type="submission" date="2012-07" db="EMBL/GenBank/DDBJ databases">
        <title>Genome sequence of Brachyspira sp. 30446, isolated from a pig with mucohaemorrhagic colitis.</title>
        <authorList>
            <person name="Rubin J.E."/>
            <person name="Fernando C."/>
            <person name="Harding J.C.S."/>
            <person name="Hill J.E."/>
        </authorList>
    </citation>
    <scope>NUCLEOTIDE SEQUENCE [LARGE SCALE GENOMIC DNA]</scope>
    <source>
        <strain evidence="1 2">30446</strain>
    </source>
</reference>
<dbReference type="OrthoDB" id="306936at2"/>
<dbReference type="Proteomes" id="UP000011663">
    <property type="component" value="Unassembled WGS sequence"/>
</dbReference>
<proteinExistence type="predicted"/>
<evidence type="ECO:0000313" key="2">
    <source>
        <dbReference type="Proteomes" id="UP000011663"/>
    </source>
</evidence>
<protein>
    <submittedName>
        <fullName evidence="1">Uncharacterized protein</fullName>
    </submittedName>
</protein>
<accession>A0A2U4F3W9</accession>
<dbReference type="AlphaFoldDB" id="A0A2U4F3W9"/>
<dbReference type="RefSeq" id="WP_008723445.1">
    <property type="nucleotide sequence ID" value="NZ_JH994111.1"/>
</dbReference>
<name>A0A2U4F3W9_9SPIR</name>
<gene>
    <name evidence="1" type="ORF">A966_06180</name>
</gene>
<evidence type="ECO:0000313" key="1">
    <source>
        <dbReference type="EMBL" id="EKV57217.1"/>
    </source>
</evidence>